<sequence length="330" mass="37036">MNGCDLRGMKGLMLMKLVKEVVALVVRKFTGDCKVRTPAISAPVKRSPASQKYPLPSPKPHIPKMLLQRLQPPLRSAITSITRSSSASAAEVHLCEALTNLTFKKTSSPLAPLIAIRHASHAAQGAVNKAKDGPGKRLGAKKSGEQYVIPGNIIFRQRGTHWFPGDNCAMGRDHTIYATQPGYVKYYKDPERHPKRQYIGVVFKRDQVLPLPRNTVRRRRLGMEVAKIVEPETPQVEVEITGLESGDASVLGVKEKKKKRERKGEEGRNLQLRPGYMYREANWEIGRAAERAKVKVRLYKPGDRWTAWRKANVRKAKNAEKRGLAGRKKK</sequence>
<dbReference type="Gene3D" id="2.40.50.100">
    <property type="match status" value="1"/>
</dbReference>
<dbReference type="GO" id="GO:0003735">
    <property type="term" value="F:structural constituent of ribosome"/>
    <property type="evidence" value="ECO:0007669"/>
    <property type="project" value="InterPro"/>
</dbReference>
<keyword evidence="5" id="KW-0687">Ribonucleoprotein</keyword>
<comment type="caution">
    <text evidence="9">The sequence shown here is derived from an EMBL/GenBank/DDBJ whole genome shotgun (WGS) entry which is preliminary data.</text>
</comment>
<comment type="subcellular location">
    <subcellularLocation>
        <location evidence="1">Mitochondrion</location>
    </subcellularLocation>
</comment>
<dbReference type="InterPro" id="IPR001684">
    <property type="entry name" value="Ribosomal_bL27"/>
</dbReference>
<dbReference type="InterPro" id="IPR018261">
    <property type="entry name" value="Ribosomal_bL27_CS"/>
</dbReference>
<dbReference type="GO" id="GO:0006412">
    <property type="term" value="P:translation"/>
    <property type="evidence" value="ECO:0007669"/>
    <property type="project" value="InterPro"/>
</dbReference>
<evidence type="ECO:0000313" key="10">
    <source>
        <dbReference type="Proteomes" id="UP000326757"/>
    </source>
</evidence>
<evidence type="ECO:0000256" key="8">
    <source>
        <dbReference type="SAM" id="SignalP"/>
    </source>
</evidence>
<dbReference type="GO" id="GO:0005762">
    <property type="term" value="C:mitochondrial large ribosomal subunit"/>
    <property type="evidence" value="ECO:0007669"/>
    <property type="project" value="TreeGrafter"/>
</dbReference>
<gene>
    <name evidence="9" type="ORF">EYC80_005191</name>
</gene>
<dbReference type="PRINTS" id="PR00063">
    <property type="entry name" value="RIBOSOMALL27"/>
</dbReference>
<keyword evidence="3" id="KW-0689">Ribosomal protein</keyword>
<dbReference type="SUPFAM" id="SSF110324">
    <property type="entry name" value="Ribosomal L27 protein-like"/>
    <property type="match status" value="1"/>
</dbReference>
<keyword evidence="10" id="KW-1185">Reference proteome</keyword>
<evidence type="ECO:0000256" key="5">
    <source>
        <dbReference type="ARBA" id="ARBA00023274"/>
    </source>
</evidence>
<dbReference type="AlphaFoldDB" id="A0A5N6KJH7"/>
<evidence type="ECO:0000256" key="6">
    <source>
        <dbReference type="ARBA" id="ARBA00035267"/>
    </source>
</evidence>
<keyword evidence="4" id="KW-0496">Mitochondrion</keyword>
<feature type="signal peptide" evidence="8">
    <location>
        <begin position="1"/>
        <end position="23"/>
    </location>
</feature>
<name>A0A5N6KJH7_MONLA</name>
<dbReference type="EMBL" id="VIGI01000002">
    <property type="protein sequence ID" value="KAB8303818.1"/>
    <property type="molecule type" value="Genomic_DNA"/>
</dbReference>
<dbReference type="Pfam" id="PF01016">
    <property type="entry name" value="Ribosomal_L27"/>
    <property type="match status" value="1"/>
</dbReference>
<evidence type="ECO:0000256" key="2">
    <source>
        <dbReference type="ARBA" id="ARBA00010797"/>
    </source>
</evidence>
<keyword evidence="8" id="KW-0732">Signal</keyword>
<dbReference type="PROSITE" id="PS00831">
    <property type="entry name" value="RIBOSOMAL_L27"/>
    <property type="match status" value="1"/>
</dbReference>
<accession>A0A5N6KJH7</accession>
<evidence type="ECO:0000256" key="4">
    <source>
        <dbReference type="ARBA" id="ARBA00023128"/>
    </source>
</evidence>
<proteinExistence type="inferred from homology"/>
<reference evidence="9 10" key="1">
    <citation type="submission" date="2019-06" db="EMBL/GenBank/DDBJ databases">
        <title>Genome Sequence of the Brown Rot Fungal Pathogen Monilinia laxa.</title>
        <authorList>
            <person name="De Miccolis Angelini R.M."/>
            <person name="Landi L."/>
            <person name="Abate D."/>
            <person name="Pollastro S."/>
            <person name="Romanazzi G."/>
            <person name="Faretra F."/>
        </authorList>
    </citation>
    <scope>NUCLEOTIDE SEQUENCE [LARGE SCALE GENOMIC DNA]</scope>
    <source>
        <strain evidence="9 10">Mlax316</strain>
    </source>
</reference>
<comment type="similarity">
    <text evidence="2">Belongs to the bacterial ribosomal protein bL27 family.</text>
</comment>
<evidence type="ECO:0000256" key="3">
    <source>
        <dbReference type="ARBA" id="ARBA00022980"/>
    </source>
</evidence>
<dbReference type="OrthoDB" id="1867012at2759"/>
<feature type="region of interest" description="Disordered" evidence="7">
    <location>
        <begin position="310"/>
        <end position="330"/>
    </location>
</feature>
<dbReference type="PANTHER" id="PTHR15893:SF0">
    <property type="entry name" value="LARGE RIBOSOMAL SUBUNIT PROTEIN BL27M"/>
    <property type="match status" value="1"/>
</dbReference>
<protein>
    <recommendedName>
        <fullName evidence="6">Large ribosomal subunit protein bL27m</fullName>
    </recommendedName>
</protein>
<evidence type="ECO:0000256" key="1">
    <source>
        <dbReference type="ARBA" id="ARBA00004173"/>
    </source>
</evidence>
<evidence type="ECO:0000313" key="9">
    <source>
        <dbReference type="EMBL" id="KAB8303818.1"/>
    </source>
</evidence>
<organism evidence="9 10">
    <name type="scientific">Monilinia laxa</name>
    <name type="common">Brown rot fungus</name>
    <name type="synonym">Sclerotinia laxa</name>
    <dbReference type="NCBI Taxonomy" id="61186"/>
    <lineage>
        <taxon>Eukaryota</taxon>
        <taxon>Fungi</taxon>
        <taxon>Dikarya</taxon>
        <taxon>Ascomycota</taxon>
        <taxon>Pezizomycotina</taxon>
        <taxon>Leotiomycetes</taxon>
        <taxon>Helotiales</taxon>
        <taxon>Sclerotiniaceae</taxon>
        <taxon>Monilinia</taxon>
    </lineage>
</organism>
<feature type="chain" id="PRO_5024883143" description="Large ribosomal subunit protein bL27m" evidence="8">
    <location>
        <begin position="24"/>
        <end position="330"/>
    </location>
</feature>
<evidence type="ECO:0000256" key="7">
    <source>
        <dbReference type="SAM" id="MobiDB-lite"/>
    </source>
</evidence>
<dbReference type="PANTHER" id="PTHR15893">
    <property type="entry name" value="RIBOSOMAL PROTEIN L27"/>
    <property type="match status" value="1"/>
</dbReference>
<dbReference type="Proteomes" id="UP000326757">
    <property type="component" value="Unassembled WGS sequence"/>
</dbReference>
<dbReference type="FunFam" id="2.40.50.100:FF:000042">
    <property type="entry name" value="50S ribosomal protein L27"/>
    <property type="match status" value="1"/>
</dbReference>